<dbReference type="AlphaFoldDB" id="A0A1M6UST6"/>
<keyword evidence="13" id="KW-1185">Reference proteome</keyword>
<dbReference type="InterPro" id="IPR036250">
    <property type="entry name" value="AcylCo_DH-like_C"/>
</dbReference>
<dbReference type="InterPro" id="IPR046373">
    <property type="entry name" value="Acyl-CoA_Oxase/DH_mid-dom_sf"/>
</dbReference>
<accession>A0A1M6UST6</accession>
<evidence type="ECO:0000256" key="3">
    <source>
        <dbReference type="ARBA" id="ARBA00011881"/>
    </source>
</evidence>
<comment type="subunit">
    <text evidence="3">Homotetramer.</text>
</comment>
<dbReference type="Gene3D" id="1.20.140.10">
    <property type="entry name" value="Butyryl-CoA Dehydrogenase, subunit A, domain 3"/>
    <property type="match status" value="1"/>
</dbReference>
<dbReference type="Pfam" id="PF02771">
    <property type="entry name" value="Acyl-CoA_dh_N"/>
    <property type="match status" value="1"/>
</dbReference>
<name>A0A1M6UST6_9BACT</name>
<sequence length="602" mass="66078">MAQVLSDRRDVQFVLNEQLQIGDLCKSERYGDLNTKTFDLFMNEARALATKELLPTREESDRVGATWDDGNVTVPPSFHRAYKLFREGEWLTIADDIEVGGQGMPQVLAFASLELFAAANMAFSIYTMLGHGAGKLIEVYGSELQKKMFLGKVYSGEWGGTMCLTEPEAGSDVGALTTTAVKNEDGTYNITGNKIFISAADHDLVDNVVHPVLARIEGDPAGTSGISIFLVPKYWVNEDGTTGDYNNVYVDRIEEKMGIHASATCSVQFGAKGPCRGLLLGEERKGMRIMFHMMNEERLNVGVQGLGSASAAYLLALNYARERVQGKEILKSRDPEAKGATIIHHPDVRRMLIQMKAYVEGLRSLNYFTGLCMDKVVISESDEEKALYQGFVDLLTPICKGYSTEKSVLVCNDAIQTYGGYGFTKEYPVEQLARDTKILTIYEGTTGIQAADLLGRKLGMQKGQVFMKFLEQINATIAKGKEMEATKALAENLEKAVIKFSETAMSVGKAAASEKVLAAFGHATPFMEVMGDIVMGWMHLWRATVAAPMVEKGKKDLAFYKGQMETARYFINVMLPITFGKMDSILALDDAAVAIDDASFGG</sequence>
<dbReference type="SUPFAM" id="SSF56645">
    <property type="entry name" value="Acyl-CoA dehydrogenase NM domain-like"/>
    <property type="match status" value="1"/>
</dbReference>
<dbReference type="InterPro" id="IPR006089">
    <property type="entry name" value="Acyl-CoA_DH_CS"/>
</dbReference>
<dbReference type="RefSeq" id="WP_073478006.1">
    <property type="nucleotide sequence ID" value="NZ_FQZU01000031.1"/>
</dbReference>
<evidence type="ECO:0000259" key="8">
    <source>
        <dbReference type="Pfam" id="PF00441"/>
    </source>
</evidence>
<evidence type="ECO:0000259" key="11">
    <source>
        <dbReference type="Pfam" id="PF12806"/>
    </source>
</evidence>
<dbReference type="GO" id="GO:0005886">
    <property type="term" value="C:plasma membrane"/>
    <property type="evidence" value="ECO:0007669"/>
    <property type="project" value="TreeGrafter"/>
</dbReference>
<dbReference type="Proteomes" id="UP000183994">
    <property type="component" value="Unassembled WGS sequence"/>
</dbReference>
<evidence type="ECO:0000313" key="12">
    <source>
        <dbReference type="EMBL" id="SHK72136.1"/>
    </source>
</evidence>
<evidence type="ECO:0000256" key="1">
    <source>
        <dbReference type="ARBA" id="ARBA00001974"/>
    </source>
</evidence>
<reference evidence="13" key="1">
    <citation type="submission" date="2016-11" db="EMBL/GenBank/DDBJ databases">
        <authorList>
            <person name="Varghese N."/>
            <person name="Submissions S."/>
        </authorList>
    </citation>
    <scope>NUCLEOTIDE SEQUENCE [LARGE SCALE GENOMIC DNA]</scope>
    <source>
        <strain evidence="13">DSM 16219</strain>
    </source>
</reference>
<dbReference type="GO" id="GO:0050660">
    <property type="term" value="F:flavin adenine dinucleotide binding"/>
    <property type="evidence" value="ECO:0007669"/>
    <property type="project" value="InterPro"/>
</dbReference>
<feature type="domain" description="Acyl-CoA dehydrogenase/oxidase N-terminal" evidence="10">
    <location>
        <begin position="39"/>
        <end position="157"/>
    </location>
</feature>
<evidence type="ECO:0000256" key="4">
    <source>
        <dbReference type="ARBA" id="ARBA00022630"/>
    </source>
</evidence>
<evidence type="ECO:0000313" key="13">
    <source>
        <dbReference type="Proteomes" id="UP000183994"/>
    </source>
</evidence>
<gene>
    <name evidence="12" type="ORF">SAMN02745216_03977</name>
</gene>
<dbReference type="InterPro" id="IPR006091">
    <property type="entry name" value="Acyl-CoA_Oxase/DH_mid-dom"/>
</dbReference>
<evidence type="ECO:0000256" key="7">
    <source>
        <dbReference type="RuleBase" id="RU362125"/>
    </source>
</evidence>
<dbReference type="InterPro" id="IPR013786">
    <property type="entry name" value="AcylCoA_DH/ox_N"/>
</dbReference>
<feature type="domain" description="Acyl-CoA dehydrogenase/oxidase C-terminal" evidence="8">
    <location>
        <begin position="285"/>
        <end position="452"/>
    </location>
</feature>
<comment type="similarity">
    <text evidence="2 7">Belongs to the acyl-CoA dehydrogenase family.</text>
</comment>
<dbReference type="InterPro" id="IPR052166">
    <property type="entry name" value="Diverse_Acyl-CoA_DH"/>
</dbReference>
<comment type="cofactor">
    <cofactor evidence="1 7">
        <name>FAD</name>
        <dbReference type="ChEBI" id="CHEBI:57692"/>
    </cofactor>
</comment>
<keyword evidence="5 7" id="KW-0274">FAD</keyword>
<dbReference type="EMBL" id="FQZU01000031">
    <property type="protein sequence ID" value="SHK72136.1"/>
    <property type="molecule type" value="Genomic_DNA"/>
</dbReference>
<keyword evidence="6 7" id="KW-0560">Oxidoreductase</keyword>
<evidence type="ECO:0000256" key="2">
    <source>
        <dbReference type="ARBA" id="ARBA00009347"/>
    </source>
</evidence>
<dbReference type="PANTHER" id="PTHR42803">
    <property type="entry name" value="ACYL-COA DEHYDROGENASE"/>
    <property type="match status" value="1"/>
</dbReference>
<dbReference type="OrthoDB" id="9807883at2"/>
<dbReference type="GO" id="GO:0003995">
    <property type="term" value="F:acyl-CoA dehydrogenase activity"/>
    <property type="evidence" value="ECO:0007669"/>
    <property type="project" value="InterPro"/>
</dbReference>
<dbReference type="Pfam" id="PF00441">
    <property type="entry name" value="Acyl-CoA_dh_1"/>
    <property type="match status" value="1"/>
</dbReference>
<feature type="domain" description="Acyl-CoA oxidase/dehydrogenase middle" evidence="9">
    <location>
        <begin position="162"/>
        <end position="269"/>
    </location>
</feature>
<dbReference type="STRING" id="1121393.SAMN02745216_03977"/>
<dbReference type="Gene3D" id="2.40.110.10">
    <property type="entry name" value="Butyryl-CoA Dehydrogenase, subunit A, domain 2"/>
    <property type="match status" value="1"/>
</dbReference>
<organism evidence="12 13">
    <name type="scientific">Desulfatibacillum alkenivorans DSM 16219</name>
    <dbReference type="NCBI Taxonomy" id="1121393"/>
    <lineage>
        <taxon>Bacteria</taxon>
        <taxon>Pseudomonadati</taxon>
        <taxon>Thermodesulfobacteriota</taxon>
        <taxon>Desulfobacteria</taxon>
        <taxon>Desulfobacterales</taxon>
        <taxon>Desulfatibacillaceae</taxon>
        <taxon>Desulfatibacillum</taxon>
    </lineage>
</organism>
<dbReference type="PANTHER" id="PTHR42803:SF1">
    <property type="entry name" value="BROAD-SPECIFICITY LINEAR ACYL-COA DEHYDROGENASE FADE5"/>
    <property type="match status" value="1"/>
</dbReference>
<evidence type="ECO:0000259" key="10">
    <source>
        <dbReference type="Pfam" id="PF02771"/>
    </source>
</evidence>
<keyword evidence="4 7" id="KW-0285">Flavoprotein</keyword>
<dbReference type="InterPro" id="IPR009100">
    <property type="entry name" value="AcylCoA_DH/oxidase_NM_dom_sf"/>
</dbReference>
<evidence type="ECO:0008006" key="14">
    <source>
        <dbReference type="Google" id="ProtNLM"/>
    </source>
</evidence>
<protein>
    <recommendedName>
        <fullName evidence="14">Acyl-CoA dehydrogenase</fullName>
    </recommendedName>
</protein>
<dbReference type="InterPro" id="IPR009075">
    <property type="entry name" value="AcylCo_DH/oxidase_C"/>
</dbReference>
<evidence type="ECO:0000259" key="9">
    <source>
        <dbReference type="Pfam" id="PF02770"/>
    </source>
</evidence>
<dbReference type="Pfam" id="PF02770">
    <property type="entry name" value="Acyl-CoA_dh_M"/>
    <property type="match status" value="1"/>
</dbReference>
<dbReference type="InterPro" id="IPR025878">
    <property type="entry name" value="Acyl-CoA_dh-like_C_dom"/>
</dbReference>
<dbReference type="SUPFAM" id="SSF47203">
    <property type="entry name" value="Acyl-CoA dehydrogenase C-terminal domain-like"/>
    <property type="match status" value="1"/>
</dbReference>
<evidence type="ECO:0000256" key="5">
    <source>
        <dbReference type="ARBA" id="ARBA00022827"/>
    </source>
</evidence>
<dbReference type="InterPro" id="IPR037069">
    <property type="entry name" value="AcylCoA_DH/ox_N_sf"/>
</dbReference>
<dbReference type="Gene3D" id="1.10.540.10">
    <property type="entry name" value="Acyl-CoA dehydrogenase/oxidase, N-terminal domain"/>
    <property type="match status" value="1"/>
</dbReference>
<proteinExistence type="inferred from homology"/>
<feature type="domain" description="Acetyl-CoA dehydrogenase-like C-terminal" evidence="11">
    <location>
        <begin position="469"/>
        <end position="596"/>
    </location>
</feature>
<dbReference type="PROSITE" id="PS00072">
    <property type="entry name" value="ACYL_COA_DH_1"/>
    <property type="match status" value="1"/>
</dbReference>
<evidence type="ECO:0000256" key="6">
    <source>
        <dbReference type="ARBA" id="ARBA00023002"/>
    </source>
</evidence>
<dbReference type="Pfam" id="PF12806">
    <property type="entry name" value="Acyl-CoA_dh_C"/>
    <property type="match status" value="1"/>
</dbReference>